<dbReference type="STRING" id="1167006.UWK_03363"/>
<name>M1PK07_DESSD</name>
<dbReference type="Proteomes" id="UP000011721">
    <property type="component" value="Chromosome"/>
</dbReference>
<proteinExistence type="predicted"/>
<dbReference type="RefSeq" id="WP_015405562.1">
    <property type="nucleotide sequence ID" value="NC_020304.1"/>
</dbReference>
<dbReference type="KEGG" id="dsf:UWK_03363"/>
<keyword evidence="2" id="KW-1185">Reference proteome</keyword>
<protein>
    <recommendedName>
        <fullName evidence="3">DUF4292 domain-containing protein</fullName>
    </recommendedName>
</protein>
<dbReference type="AlphaFoldDB" id="M1PK07"/>
<accession>M1PK07</accession>
<reference evidence="2" key="1">
    <citation type="journal article" date="2013" name="Stand. Genomic Sci.">
        <title>Complete genome sequence of Desulfocapsa sulfexigens, a marine deltaproteobacterium specialized in disproportionating inorganic sulfur compounds.</title>
        <authorList>
            <person name="Finster K.W."/>
            <person name="Kjeldsen K.U."/>
            <person name="Kube M."/>
            <person name="Reinhardt R."/>
            <person name="Mussmann M."/>
            <person name="Amann R."/>
            <person name="Schreiber L."/>
        </authorList>
    </citation>
    <scope>NUCLEOTIDE SEQUENCE [LARGE SCALE GENOMIC DNA]</scope>
    <source>
        <strain evidence="2">DSM 10523 / SB164P1</strain>
    </source>
</reference>
<dbReference type="PROSITE" id="PS51257">
    <property type="entry name" value="PROKAR_LIPOPROTEIN"/>
    <property type="match status" value="1"/>
</dbReference>
<dbReference type="HOGENOM" id="CLU_1025753_0_0_7"/>
<sequence>MAARALFLWTTLFLILIITGCARQRWTEPLQEDESRRVSELITTMQDTNKSCPKGFDADAIISWKSPVIDTAVQGYLQLLSPSSVKFIVSNPLGMPVYAFASDGNTFQILDTSKRQHIRGNVRNLAFRKELPIILAQGDWFSFLSGQLPSQVIHAEQISKDTTNGTVWVRFPKSEKIKTEDEQWVNLDLGQRKVLGYLFLDRSGETIAEISYDNQEEDENCLSAEKKIRITDLPWGAEIEIELHDIRTDDSFSEADFSLPVPVGYFKQLQP</sequence>
<evidence type="ECO:0008006" key="3">
    <source>
        <dbReference type="Google" id="ProtNLM"/>
    </source>
</evidence>
<organism evidence="1 2">
    <name type="scientific">Desulfocapsa sulfexigens (strain DSM 10523 / SB164P1)</name>
    <dbReference type="NCBI Taxonomy" id="1167006"/>
    <lineage>
        <taxon>Bacteria</taxon>
        <taxon>Pseudomonadati</taxon>
        <taxon>Thermodesulfobacteriota</taxon>
        <taxon>Desulfobulbia</taxon>
        <taxon>Desulfobulbales</taxon>
        <taxon>Desulfocapsaceae</taxon>
        <taxon>Desulfocapsa</taxon>
    </lineage>
</organism>
<dbReference type="OrthoDB" id="5432267at2"/>
<evidence type="ECO:0000313" key="2">
    <source>
        <dbReference type="Proteomes" id="UP000011721"/>
    </source>
</evidence>
<gene>
    <name evidence="1" type="ordered locus">UWK_03363</name>
</gene>
<evidence type="ECO:0000313" key="1">
    <source>
        <dbReference type="EMBL" id="AGF79880.1"/>
    </source>
</evidence>
<dbReference type="EMBL" id="CP003985">
    <property type="protein sequence ID" value="AGF79880.1"/>
    <property type="molecule type" value="Genomic_DNA"/>
</dbReference>